<accession>A0ABP0W570</accession>
<gene>
    <name evidence="1" type="ORF">CSSPJE1EN1_LOCUS7416</name>
</gene>
<evidence type="ECO:0008006" key="3">
    <source>
        <dbReference type="Google" id="ProtNLM"/>
    </source>
</evidence>
<evidence type="ECO:0000313" key="1">
    <source>
        <dbReference type="EMBL" id="CAK9261938.1"/>
    </source>
</evidence>
<keyword evidence="2" id="KW-1185">Reference proteome</keyword>
<organism evidence="1 2">
    <name type="scientific">Sphagnum jensenii</name>
    <dbReference type="NCBI Taxonomy" id="128206"/>
    <lineage>
        <taxon>Eukaryota</taxon>
        <taxon>Viridiplantae</taxon>
        <taxon>Streptophyta</taxon>
        <taxon>Embryophyta</taxon>
        <taxon>Bryophyta</taxon>
        <taxon>Sphagnophytina</taxon>
        <taxon>Sphagnopsida</taxon>
        <taxon>Sphagnales</taxon>
        <taxon>Sphagnaceae</taxon>
        <taxon>Sphagnum</taxon>
    </lineage>
</organism>
<proteinExistence type="predicted"/>
<sequence length="266" mass="28691">MGVMHDLSVGWLLSSWERLNGDASIVKKAWQITGLHAAFDRQVQRATGKMRDAGKLWRVPQGNDAEIGDEDEQQLFSKGFDSEPDEDDLVPLAQLAARATAKAAGASSSAAATVASIQDVTAQATAAEEYLQIDEQLALQSEVLQACMEAYVVRVAVADSLLALDENAPVDNVEGGEVAVEDPGHFDSAQDGEGDDDAMQVDDGGYFGERKFFTRYVKASFWLVQNIQEFMTVGNNHPGLYEGGALCASEALNIAFDLEPLPDVFD</sequence>
<dbReference type="EMBL" id="OZ020109">
    <property type="protein sequence ID" value="CAK9261938.1"/>
    <property type="molecule type" value="Genomic_DNA"/>
</dbReference>
<name>A0ABP0W570_9BRYO</name>
<evidence type="ECO:0000313" key="2">
    <source>
        <dbReference type="Proteomes" id="UP001497444"/>
    </source>
</evidence>
<reference evidence="1" key="1">
    <citation type="submission" date="2024-02" db="EMBL/GenBank/DDBJ databases">
        <authorList>
            <consortium name="ELIXIR-Norway"/>
            <consortium name="Elixir Norway"/>
        </authorList>
    </citation>
    <scope>NUCLEOTIDE SEQUENCE</scope>
</reference>
<dbReference type="Proteomes" id="UP001497444">
    <property type="component" value="Chromosome 14"/>
</dbReference>
<protein>
    <recommendedName>
        <fullName evidence="3">Transposase</fullName>
    </recommendedName>
</protein>